<feature type="transmembrane region" description="Helical" evidence="12">
    <location>
        <begin position="403"/>
        <end position="423"/>
    </location>
</feature>
<evidence type="ECO:0000256" key="5">
    <source>
        <dbReference type="ARBA" id="ARBA00022502"/>
    </source>
</evidence>
<dbReference type="UniPathway" id="UPA00196"/>
<dbReference type="EMBL" id="NEXV01000286">
    <property type="protein sequence ID" value="PIG85986.1"/>
    <property type="molecule type" value="Genomic_DNA"/>
</dbReference>
<dbReference type="GO" id="GO:0005789">
    <property type="term" value="C:endoplasmic reticulum membrane"/>
    <property type="evidence" value="ECO:0007669"/>
    <property type="project" value="UniProtKB-SubCell"/>
</dbReference>
<feature type="transmembrane region" description="Helical" evidence="12">
    <location>
        <begin position="337"/>
        <end position="358"/>
    </location>
</feature>
<dbReference type="PANTHER" id="PTHR12468">
    <property type="entry name" value="GPI MANNOSYLTRANSFERASE 2"/>
    <property type="match status" value="1"/>
</dbReference>
<dbReference type="GO" id="GO:0006506">
    <property type="term" value="P:GPI anchor biosynthetic process"/>
    <property type="evidence" value="ECO:0007669"/>
    <property type="project" value="UniProtKB-UniPathway"/>
</dbReference>
<accession>A0A2G7FZG8</accession>
<evidence type="ECO:0000256" key="3">
    <source>
        <dbReference type="ARBA" id="ARBA00008698"/>
    </source>
</evidence>
<keyword evidence="11 12" id="KW-0472">Membrane</keyword>
<protein>
    <recommendedName>
        <fullName evidence="4 12">GPI mannosyltransferase 2</fullName>
        <ecNumber evidence="12">2.4.1.-</ecNumber>
    </recommendedName>
</protein>
<evidence type="ECO:0000256" key="10">
    <source>
        <dbReference type="ARBA" id="ARBA00022989"/>
    </source>
</evidence>
<feature type="transmembrane region" description="Helical" evidence="12">
    <location>
        <begin position="224"/>
        <end position="248"/>
    </location>
</feature>
<dbReference type="AlphaFoldDB" id="A0A2G7FZG8"/>
<evidence type="ECO:0000256" key="1">
    <source>
        <dbReference type="ARBA" id="ARBA00004477"/>
    </source>
</evidence>
<keyword evidence="9 12" id="KW-0256">Endoplasmic reticulum</keyword>
<evidence type="ECO:0000256" key="4">
    <source>
        <dbReference type="ARBA" id="ARBA00013795"/>
    </source>
</evidence>
<feature type="transmembrane region" description="Helical" evidence="12">
    <location>
        <begin position="268"/>
        <end position="288"/>
    </location>
</feature>
<feature type="transmembrane region" description="Helical" evidence="12">
    <location>
        <begin position="21"/>
        <end position="44"/>
    </location>
</feature>
<dbReference type="GO" id="GO:0000009">
    <property type="term" value="F:alpha-1,6-mannosyltransferase activity"/>
    <property type="evidence" value="ECO:0007669"/>
    <property type="project" value="InterPro"/>
</dbReference>
<sequence length="454" mass="49892">MAAGLALARPNLLNPNNPIRSLSLAFWLWKALLFLVIIGCPGPGYDTSTGLLPYQESAASGAKLEAIRHAPFSLPLKLVRWDSIYFVHIVRDHYVFEQEWAFGYGYTRILSFLTSGKVLPQFSGLDGVARVALVAIALSHIAHYFSVLALYRLSINIFGHDNTSGALISFLSAALHIVCPAGAFLSAPYGESLFSFLNITGYFLYSSSLLDADAGKRASSDAKLLLAAALFSIATAVRSNGILSGTLFAFDALLQLRKIFTQGISGDILLRLGVIVVGGCVIALGLIVPQWIAYTTFCMSDEPLRPWCEQLIPSIYGWVQVHYWNVGFLRYWTLSNLPLFILAFPMLFLMCRSSIWALNTAWPSDTATSVLTRLAAPNGLLAVMAFTSYHVQIINRISSGYPLWYWYIICQVFTHVADFSSVVKHSQTFSIAIQGMVIYAIVQAVLFGSFLPPA</sequence>
<organism evidence="13 14">
    <name type="scientific">Aspergillus arachidicola</name>
    <dbReference type="NCBI Taxonomy" id="656916"/>
    <lineage>
        <taxon>Eukaryota</taxon>
        <taxon>Fungi</taxon>
        <taxon>Dikarya</taxon>
        <taxon>Ascomycota</taxon>
        <taxon>Pezizomycotina</taxon>
        <taxon>Eurotiomycetes</taxon>
        <taxon>Eurotiomycetidae</taxon>
        <taxon>Eurotiales</taxon>
        <taxon>Aspergillaceae</taxon>
        <taxon>Aspergillus</taxon>
        <taxon>Aspergillus subgen. Circumdati</taxon>
    </lineage>
</organism>
<keyword evidence="7 12" id="KW-0808">Transferase</keyword>
<comment type="similarity">
    <text evidence="3 12">Belongs to the PIGV family.</text>
</comment>
<keyword evidence="14" id="KW-1185">Reference proteome</keyword>
<dbReference type="PANTHER" id="PTHR12468:SF2">
    <property type="entry name" value="GPI MANNOSYLTRANSFERASE 2"/>
    <property type="match status" value="1"/>
</dbReference>
<comment type="subcellular location">
    <subcellularLocation>
        <location evidence="1 12">Endoplasmic reticulum membrane</location>
        <topology evidence="1 12">Multi-pass membrane protein</topology>
    </subcellularLocation>
</comment>
<feature type="transmembrane region" description="Helical" evidence="12">
    <location>
        <begin position="429"/>
        <end position="451"/>
    </location>
</feature>
<keyword evidence="5 12" id="KW-0337">GPI-anchor biosynthesis</keyword>
<name>A0A2G7FZG8_9EURO</name>
<proteinExistence type="inferred from homology"/>
<evidence type="ECO:0000256" key="7">
    <source>
        <dbReference type="ARBA" id="ARBA00022679"/>
    </source>
</evidence>
<comment type="caution">
    <text evidence="13">The sequence shown here is derived from an EMBL/GenBank/DDBJ whole genome shotgun (WGS) entry which is preliminary data.</text>
</comment>
<feature type="transmembrane region" description="Helical" evidence="12">
    <location>
        <begin position="165"/>
        <end position="187"/>
    </location>
</feature>
<evidence type="ECO:0000313" key="13">
    <source>
        <dbReference type="EMBL" id="PIG85986.1"/>
    </source>
</evidence>
<evidence type="ECO:0000313" key="14">
    <source>
        <dbReference type="Proteomes" id="UP000231358"/>
    </source>
</evidence>
<evidence type="ECO:0000256" key="12">
    <source>
        <dbReference type="RuleBase" id="RU363112"/>
    </source>
</evidence>
<dbReference type="EC" id="2.4.1.-" evidence="12"/>
<comment type="pathway">
    <text evidence="2 12">Glycolipid biosynthesis; glycosylphosphatidylinositol-anchor biosynthesis.</text>
</comment>
<dbReference type="GO" id="GO:0031501">
    <property type="term" value="C:mannosyltransferase complex"/>
    <property type="evidence" value="ECO:0007669"/>
    <property type="project" value="TreeGrafter"/>
</dbReference>
<comment type="function">
    <text evidence="12">Mannosyltransferase involved in glycosylphosphatidylinositol-anchor biosynthesis.</text>
</comment>
<reference evidence="13 14" key="1">
    <citation type="submission" date="2017-05" db="EMBL/GenBank/DDBJ databases">
        <title>Genome sequence for an aflatoxigenic pathogen of Argentinian peanut, Aspergillus arachidicola.</title>
        <authorList>
            <person name="Moore G."/>
            <person name="Beltz S.B."/>
            <person name="Mack B.M."/>
        </authorList>
    </citation>
    <scope>NUCLEOTIDE SEQUENCE [LARGE SCALE GENOMIC DNA]</scope>
    <source>
        <strain evidence="13 14">CBS 117610</strain>
    </source>
</reference>
<dbReference type="Proteomes" id="UP000231358">
    <property type="component" value="Unassembled WGS sequence"/>
</dbReference>
<evidence type="ECO:0000256" key="11">
    <source>
        <dbReference type="ARBA" id="ARBA00023136"/>
    </source>
</evidence>
<keyword evidence="10 12" id="KW-1133">Transmembrane helix</keyword>
<feature type="transmembrane region" description="Helical" evidence="12">
    <location>
        <begin position="370"/>
        <end position="391"/>
    </location>
</feature>
<dbReference type="STRING" id="656916.A0A2G7FZG8"/>
<dbReference type="InterPro" id="IPR007315">
    <property type="entry name" value="PIG-V/Gpi18"/>
</dbReference>
<evidence type="ECO:0000256" key="2">
    <source>
        <dbReference type="ARBA" id="ARBA00004687"/>
    </source>
</evidence>
<evidence type="ECO:0000256" key="8">
    <source>
        <dbReference type="ARBA" id="ARBA00022692"/>
    </source>
</evidence>
<evidence type="ECO:0000256" key="9">
    <source>
        <dbReference type="ARBA" id="ARBA00022824"/>
    </source>
</evidence>
<evidence type="ECO:0000256" key="6">
    <source>
        <dbReference type="ARBA" id="ARBA00022676"/>
    </source>
</evidence>
<gene>
    <name evidence="13" type="ORF">AARAC_010929</name>
</gene>
<keyword evidence="8 12" id="KW-0812">Transmembrane</keyword>
<dbReference type="Pfam" id="PF04188">
    <property type="entry name" value="Mannosyl_trans2"/>
    <property type="match status" value="1"/>
</dbReference>
<feature type="transmembrane region" description="Helical" evidence="12">
    <location>
        <begin position="131"/>
        <end position="153"/>
    </location>
</feature>
<keyword evidence="6 12" id="KW-0328">Glycosyltransferase</keyword>
<dbReference type="GO" id="GO:0004376">
    <property type="term" value="F:GPI mannosyltransferase activity"/>
    <property type="evidence" value="ECO:0007669"/>
    <property type="project" value="InterPro"/>
</dbReference>